<dbReference type="Pfam" id="PF12833">
    <property type="entry name" value="HTH_18"/>
    <property type="match status" value="1"/>
</dbReference>
<comment type="caution">
    <text evidence="5">The sequence shown here is derived from an EMBL/GenBank/DDBJ whole genome shotgun (WGS) entry which is preliminary data.</text>
</comment>
<evidence type="ECO:0000313" key="5">
    <source>
        <dbReference type="EMBL" id="MFC0319536.1"/>
    </source>
</evidence>
<dbReference type="InterPro" id="IPR014710">
    <property type="entry name" value="RmlC-like_jellyroll"/>
</dbReference>
<dbReference type="Gene3D" id="2.60.120.10">
    <property type="entry name" value="Jelly Rolls"/>
    <property type="match status" value="1"/>
</dbReference>
<accession>A0ABV6HKZ0</accession>
<dbReference type="PROSITE" id="PS00041">
    <property type="entry name" value="HTH_ARAC_FAMILY_1"/>
    <property type="match status" value="1"/>
</dbReference>
<evidence type="ECO:0000256" key="3">
    <source>
        <dbReference type="ARBA" id="ARBA00023163"/>
    </source>
</evidence>
<dbReference type="Proteomes" id="UP001589774">
    <property type="component" value="Unassembled WGS sequence"/>
</dbReference>
<dbReference type="Gene3D" id="1.10.10.60">
    <property type="entry name" value="Homeodomain-like"/>
    <property type="match status" value="2"/>
</dbReference>
<dbReference type="InterPro" id="IPR003313">
    <property type="entry name" value="AraC-bd"/>
</dbReference>
<dbReference type="PANTHER" id="PTHR43280:SF2">
    <property type="entry name" value="HTH-TYPE TRANSCRIPTIONAL REGULATOR EXSA"/>
    <property type="match status" value="1"/>
</dbReference>
<keyword evidence="1" id="KW-0805">Transcription regulation</keyword>
<evidence type="ECO:0000313" key="6">
    <source>
        <dbReference type="Proteomes" id="UP001589774"/>
    </source>
</evidence>
<dbReference type="InterPro" id="IPR018062">
    <property type="entry name" value="HTH_AraC-typ_CS"/>
</dbReference>
<keyword evidence="2" id="KW-0238">DNA-binding</keyword>
<dbReference type="InterPro" id="IPR018060">
    <property type="entry name" value="HTH_AraC"/>
</dbReference>
<reference evidence="5 6" key="1">
    <citation type="submission" date="2024-09" db="EMBL/GenBank/DDBJ databases">
        <authorList>
            <person name="Sun Q."/>
            <person name="Mori K."/>
        </authorList>
    </citation>
    <scope>NUCLEOTIDE SEQUENCE [LARGE SCALE GENOMIC DNA]</scope>
    <source>
        <strain evidence="5 6">CCM 7765</strain>
    </source>
</reference>
<dbReference type="EMBL" id="JBHLWO010000002">
    <property type="protein sequence ID" value="MFC0319536.1"/>
    <property type="molecule type" value="Genomic_DNA"/>
</dbReference>
<dbReference type="Pfam" id="PF02311">
    <property type="entry name" value="AraC_binding"/>
    <property type="match status" value="1"/>
</dbReference>
<keyword evidence="3" id="KW-0804">Transcription</keyword>
<dbReference type="SMART" id="SM00342">
    <property type="entry name" value="HTH_ARAC"/>
    <property type="match status" value="1"/>
</dbReference>
<name>A0ABV6HKZ0_9SPHI</name>
<proteinExistence type="predicted"/>
<organism evidence="5 6">
    <name type="scientific">Olivibacter oleidegradans</name>
    <dbReference type="NCBI Taxonomy" id="760123"/>
    <lineage>
        <taxon>Bacteria</taxon>
        <taxon>Pseudomonadati</taxon>
        <taxon>Bacteroidota</taxon>
        <taxon>Sphingobacteriia</taxon>
        <taxon>Sphingobacteriales</taxon>
        <taxon>Sphingobacteriaceae</taxon>
        <taxon>Olivibacter</taxon>
    </lineage>
</organism>
<dbReference type="RefSeq" id="WP_130855875.1">
    <property type="nucleotide sequence ID" value="NZ_JBHLWO010000002.1"/>
</dbReference>
<dbReference type="PROSITE" id="PS01124">
    <property type="entry name" value="HTH_ARAC_FAMILY_2"/>
    <property type="match status" value="1"/>
</dbReference>
<keyword evidence="6" id="KW-1185">Reference proteome</keyword>
<evidence type="ECO:0000259" key="4">
    <source>
        <dbReference type="PROSITE" id="PS01124"/>
    </source>
</evidence>
<dbReference type="InterPro" id="IPR011051">
    <property type="entry name" value="RmlC_Cupin_sf"/>
</dbReference>
<protein>
    <submittedName>
        <fullName evidence="5">AraC family transcriptional regulator</fullName>
    </submittedName>
</protein>
<dbReference type="InterPro" id="IPR009057">
    <property type="entry name" value="Homeodomain-like_sf"/>
</dbReference>
<evidence type="ECO:0000256" key="1">
    <source>
        <dbReference type="ARBA" id="ARBA00023015"/>
    </source>
</evidence>
<dbReference type="SUPFAM" id="SSF46689">
    <property type="entry name" value="Homeodomain-like"/>
    <property type="match status" value="2"/>
</dbReference>
<sequence length="287" mass="33112">MKVEQIVLHSGHSSSFQVRKELKANINNRWHCHAELELIHFHQGSGTQFVGDHIQRFKAGDIVLVGSNLPHYWRYDAEYDESNEQPYSTVIHFHEKFLGAAWLSLPEFRLFKHLFDSAQRGIMLKGHEHPIVVDLMAAIYELEGFNRLMSLLTCLHYIANIKSPCVLASVGFSYKHSENETNRLHSIYNYTLKNFRNKIELDQVAAIADLVPSSFCRYFKNRTGKTYTRFLQEVRIGYACKLLVENKGTIKQICYESGFSNYTSFHEIFKSVTGKTPKTYLQLHGAG</sequence>
<dbReference type="PANTHER" id="PTHR43280">
    <property type="entry name" value="ARAC-FAMILY TRANSCRIPTIONAL REGULATOR"/>
    <property type="match status" value="1"/>
</dbReference>
<feature type="domain" description="HTH araC/xylS-type" evidence="4">
    <location>
        <begin position="185"/>
        <end position="283"/>
    </location>
</feature>
<evidence type="ECO:0000256" key="2">
    <source>
        <dbReference type="ARBA" id="ARBA00023125"/>
    </source>
</evidence>
<gene>
    <name evidence="5" type="ORF">ACFFI0_14540</name>
</gene>
<dbReference type="SUPFAM" id="SSF51182">
    <property type="entry name" value="RmlC-like cupins"/>
    <property type="match status" value="1"/>
</dbReference>